<protein>
    <submittedName>
        <fullName evidence="1">Uncharacterized protein</fullName>
    </submittedName>
</protein>
<dbReference type="Proteomes" id="UP000217676">
    <property type="component" value="Chromosome"/>
</dbReference>
<accession>A0A160P8Y2</accession>
<gene>
    <name evidence="1" type="ORF">SLA_7010</name>
</gene>
<name>A0A160P8Y2_STRLU</name>
<evidence type="ECO:0000313" key="1">
    <source>
        <dbReference type="EMBL" id="BAU87876.1"/>
    </source>
</evidence>
<keyword evidence="2" id="KW-1185">Reference proteome</keyword>
<sequence length="131" mass="14273">MTILAAWPASAREGYPYSLSTSDDNPGGAVGFFADGDVVELGDIQADGKDIEIDVWDVTPEPDVYKFGFYNRKGYRNGSVYTDASMGAPFNLAEGHCIKLRIRLVNAGSTTVVNGSTNWGRFRNSMPHENC</sequence>
<dbReference type="EMBL" id="AP017424">
    <property type="protein sequence ID" value="BAU87876.1"/>
    <property type="molecule type" value="Genomic_DNA"/>
</dbReference>
<evidence type="ECO:0000313" key="2">
    <source>
        <dbReference type="Proteomes" id="UP000217676"/>
    </source>
</evidence>
<dbReference type="KEGG" id="slau:SLA_7010"/>
<proteinExistence type="predicted"/>
<organism evidence="1 2">
    <name type="scientific">Streptomyces laurentii</name>
    <dbReference type="NCBI Taxonomy" id="39478"/>
    <lineage>
        <taxon>Bacteria</taxon>
        <taxon>Bacillati</taxon>
        <taxon>Actinomycetota</taxon>
        <taxon>Actinomycetes</taxon>
        <taxon>Kitasatosporales</taxon>
        <taxon>Streptomycetaceae</taxon>
        <taxon>Streptomyces</taxon>
    </lineage>
</organism>
<dbReference type="RefSeq" id="WP_359874789.1">
    <property type="nucleotide sequence ID" value="NZ_JBEYHT010000009.1"/>
</dbReference>
<reference evidence="1 2" key="1">
    <citation type="journal article" date="2016" name="Genome Announc.">
        <title>Complete Genome Sequence of Thiostrepton-Producing Streptomyces laurentii ATCC 31255.</title>
        <authorList>
            <person name="Doi K."/>
            <person name="Fujino Y."/>
            <person name="Nagayoshi Y."/>
            <person name="Ohshima T."/>
            <person name="Ogata S."/>
        </authorList>
    </citation>
    <scope>NUCLEOTIDE SEQUENCE [LARGE SCALE GENOMIC DNA]</scope>
    <source>
        <strain evidence="1 2">ATCC 31255</strain>
    </source>
</reference>
<dbReference type="AlphaFoldDB" id="A0A160P8Y2"/>